<protein>
    <submittedName>
        <fullName evidence="2">Uncharacterized protein</fullName>
    </submittedName>
</protein>
<reference evidence="3" key="1">
    <citation type="submission" date="2016-12" db="EMBL/GenBank/DDBJ databases">
        <authorList>
            <person name="Gaudriault S."/>
        </authorList>
    </citation>
    <scope>NUCLEOTIDE SEQUENCE [LARGE SCALE GENOMIC DNA]</scope>
    <source>
        <strain evidence="3">HGB1681 (deposited as PTA-6826 in the American Type Culture Collection)</strain>
    </source>
</reference>
<keyword evidence="4" id="KW-1185">Reference proteome</keyword>
<dbReference type="InterPro" id="IPR014054">
    <property type="entry name" value="Phage_regulatory_Rha"/>
</dbReference>
<accession>A0A1N6MWM0</accession>
<dbReference type="EMBL" id="NIBU01000106">
    <property type="protein sequence ID" value="PHM27813.1"/>
    <property type="molecule type" value="Genomic_DNA"/>
</dbReference>
<dbReference type="Pfam" id="PF09669">
    <property type="entry name" value="Phage_pRha"/>
    <property type="match status" value="1"/>
</dbReference>
<dbReference type="Proteomes" id="UP000224871">
    <property type="component" value="Unassembled WGS sequence"/>
</dbReference>
<dbReference type="EMBL" id="FTLG01000087">
    <property type="protein sequence ID" value="SIP73164.1"/>
    <property type="molecule type" value="Genomic_DNA"/>
</dbReference>
<dbReference type="AlphaFoldDB" id="A0A1N6MWM0"/>
<dbReference type="OrthoDB" id="6555472at2"/>
<proteinExistence type="predicted"/>
<evidence type="ECO:0000313" key="1">
    <source>
        <dbReference type="EMBL" id="PHM27813.1"/>
    </source>
</evidence>
<name>A0A1N6MWM0_9GAMM</name>
<dbReference type="RefSeq" id="WP_086956367.1">
    <property type="nucleotide sequence ID" value="NZ_CAWNQC010000009.1"/>
</dbReference>
<reference evidence="1 4" key="3">
    <citation type="journal article" date="2017" name="Nat. Microbiol.">
        <title>Natural product diversity associated with the nematode symbionts Photorhabdus and Xenorhabdus.</title>
        <authorList>
            <person name="Tobias N.J."/>
            <person name="Wolff H."/>
            <person name="Djahanschiri B."/>
            <person name="Grundmann F."/>
            <person name="Kronenwerth M."/>
            <person name="Shi Y.M."/>
            <person name="Simonyi S."/>
            <person name="Grun P."/>
            <person name="Shapiro-Ilan D."/>
            <person name="Pidot S.J."/>
            <person name="Stinear T.P."/>
            <person name="Ebersberger I."/>
            <person name="Bode H.B."/>
        </authorList>
    </citation>
    <scope>NUCLEOTIDE SEQUENCE [LARGE SCALE GENOMIC DNA]</scope>
    <source>
        <strain evidence="1 4">DSM 16336</strain>
    </source>
</reference>
<gene>
    <name evidence="1" type="ORF">Xinn_03932</name>
    <name evidence="2" type="ORF">XIS1_1770004</name>
</gene>
<evidence type="ECO:0000313" key="4">
    <source>
        <dbReference type="Proteomes" id="UP000224871"/>
    </source>
</evidence>
<organism evidence="2 3">
    <name type="scientific">Xenorhabdus innexi</name>
    <dbReference type="NCBI Taxonomy" id="290109"/>
    <lineage>
        <taxon>Bacteria</taxon>
        <taxon>Pseudomonadati</taxon>
        <taxon>Pseudomonadota</taxon>
        <taxon>Gammaproteobacteria</taxon>
        <taxon>Enterobacterales</taxon>
        <taxon>Morganellaceae</taxon>
        <taxon>Xenorhabdus</taxon>
    </lineage>
</organism>
<reference evidence="2" key="2">
    <citation type="submission" date="2016-12" db="EMBL/GenBank/DDBJ databases">
        <authorList>
            <person name="Song W.-J."/>
            <person name="Kurnit D.M."/>
        </authorList>
    </citation>
    <scope>NUCLEOTIDE SEQUENCE [LARGE SCALE GENOMIC DNA]</scope>
    <source>
        <strain evidence="2">HGB1681</strain>
    </source>
</reference>
<evidence type="ECO:0000313" key="3">
    <source>
        <dbReference type="Proteomes" id="UP000196435"/>
    </source>
</evidence>
<dbReference type="Proteomes" id="UP000196435">
    <property type="component" value="Unassembled WGS sequence"/>
</dbReference>
<evidence type="ECO:0000313" key="2">
    <source>
        <dbReference type="EMBL" id="SIP73164.1"/>
    </source>
</evidence>
<sequence>MFDRNVANQSTIVTKMSSREIAELTGKNHPHVCRDIRTMLSALYGGDESDYIRKPDLVYLTNQGVDCVQYDQSNANAWEYRLNRRHTEILISGYDVQRRAAIIDRWFALESGTAKPQLSEMEMIAAIASNAARNEKRISVVEQKMEHMEQGTIPVGYQGYSYLRATYGLSDAKSRQLVMAWSVPHKKVPHVAPGGQVTQMAVVHEELFEKALRQMMKEAEARGSWWHHPKLGRFSAADLKVAE</sequence>